<dbReference type="AlphaFoldDB" id="A0A080LX59"/>
<sequence length="79" mass="8533">MQIAVDVVFNHRHAAFGRQLGQPALVLVGHDAAERVAGIGHQQAGCHPAFAGGQIKRFDRQAGARIGGNFQRLESQNFE</sequence>
<evidence type="ECO:0000313" key="1">
    <source>
        <dbReference type="EMBL" id="KFB73256.1"/>
    </source>
</evidence>
<reference evidence="1 2" key="1">
    <citation type="submission" date="2014-02" db="EMBL/GenBank/DDBJ databases">
        <title>Expanding our view of genomic diversity in Candidatus Accumulibacter clades.</title>
        <authorList>
            <person name="Skennerton C.T."/>
            <person name="Barr J.J."/>
            <person name="Slater F.R."/>
            <person name="Bond P.L."/>
            <person name="Tyson G.W."/>
        </authorList>
    </citation>
    <scope>NUCLEOTIDE SEQUENCE [LARGE SCALE GENOMIC DNA]</scope>
    <source>
        <strain evidence="2">BA-91</strain>
    </source>
</reference>
<organism evidence="1 2">
    <name type="scientific">Candidatus Accumulibacter phosphatis</name>
    <dbReference type="NCBI Taxonomy" id="327160"/>
    <lineage>
        <taxon>Bacteria</taxon>
        <taxon>Pseudomonadati</taxon>
        <taxon>Pseudomonadota</taxon>
        <taxon>Betaproteobacteria</taxon>
        <taxon>Candidatus Accumulibacter</taxon>
    </lineage>
</organism>
<proteinExistence type="predicted"/>
<evidence type="ECO:0000313" key="2">
    <source>
        <dbReference type="Proteomes" id="UP000020077"/>
    </source>
</evidence>
<comment type="caution">
    <text evidence="1">The sequence shown here is derived from an EMBL/GenBank/DDBJ whole genome shotgun (WGS) entry which is preliminary data.</text>
</comment>
<accession>A0A080LX59</accession>
<protein>
    <submittedName>
        <fullName evidence="1">Uncharacterized protein</fullName>
    </submittedName>
</protein>
<gene>
    <name evidence="1" type="ORF">AW09_001516</name>
</gene>
<dbReference type="Proteomes" id="UP000020077">
    <property type="component" value="Unassembled WGS sequence"/>
</dbReference>
<name>A0A080LX59_9PROT</name>
<dbReference type="EMBL" id="JDVG02000259">
    <property type="protein sequence ID" value="KFB73256.1"/>
    <property type="molecule type" value="Genomic_DNA"/>
</dbReference>